<reference evidence="5 6" key="1">
    <citation type="submission" date="2024-03" db="EMBL/GenBank/DDBJ databases">
        <title>Genome-scale model development and genomic sequencing of the oleaginous clade Lipomyces.</title>
        <authorList>
            <consortium name="Lawrence Berkeley National Laboratory"/>
            <person name="Czajka J.J."/>
            <person name="Han Y."/>
            <person name="Kim J."/>
            <person name="Mondo S.J."/>
            <person name="Hofstad B.A."/>
            <person name="Robles A."/>
            <person name="Haridas S."/>
            <person name="Riley R."/>
            <person name="LaButti K."/>
            <person name="Pangilinan J."/>
            <person name="Andreopoulos W."/>
            <person name="Lipzen A."/>
            <person name="Yan J."/>
            <person name="Wang M."/>
            <person name="Ng V."/>
            <person name="Grigoriev I.V."/>
            <person name="Spatafora J.W."/>
            <person name="Magnuson J.K."/>
            <person name="Baker S.E."/>
            <person name="Pomraning K.R."/>
        </authorList>
    </citation>
    <scope>NUCLEOTIDE SEQUENCE [LARGE SCALE GENOMIC DNA]</scope>
    <source>
        <strain evidence="5 6">Phaff 52-87</strain>
    </source>
</reference>
<feature type="compositionally biased region" description="Polar residues" evidence="4">
    <location>
        <begin position="480"/>
        <end position="492"/>
    </location>
</feature>
<dbReference type="EMBL" id="JBBJBU010000001">
    <property type="protein sequence ID" value="KAK7208302.1"/>
    <property type="molecule type" value="Genomic_DNA"/>
</dbReference>
<evidence type="ECO:0000313" key="5">
    <source>
        <dbReference type="EMBL" id="KAK7208302.1"/>
    </source>
</evidence>
<comment type="similarity">
    <text evidence="1">Belongs to the ADIP family.</text>
</comment>
<organism evidence="5 6">
    <name type="scientific">Myxozyma melibiosi</name>
    <dbReference type="NCBI Taxonomy" id="54550"/>
    <lineage>
        <taxon>Eukaryota</taxon>
        <taxon>Fungi</taxon>
        <taxon>Dikarya</taxon>
        <taxon>Ascomycota</taxon>
        <taxon>Saccharomycotina</taxon>
        <taxon>Lipomycetes</taxon>
        <taxon>Lipomycetales</taxon>
        <taxon>Lipomycetaceae</taxon>
        <taxon>Myxozyma</taxon>
    </lineage>
</organism>
<evidence type="ECO:0000256" key="1">
    <source>
        <dbReference type="ARBA" id="ARBA00009291"/>
    </source>
</evidence>
<sequence>MDAETDLKSASRRLNSMLISKGLLDGKDNLNFHGGSDARSIINFIYSIVQKSGKDAEQKENLVNTLREQKATETRTKKAMEALEAQVDTLERQLNVISVQRESLKTTIKTLEIQNKGLHEDLARQKTSLQQIRAQDAVERRKRDQQILRMKEKAGFDVRRTKTMSVATGKFTSSTWSSESTSSVTQFSENPESVLVFRETAANVIPDLMQELTDENARLIALIRETALMLNVFTGEKAVSDAEFESVLEYIPTTFPELSIEVNNSLEQLRELLHEPKYVSLEVVDQKDQEIERLKKQLAEMTKNWRDAIQMMDEWNQLMEKNMGYSPMKRQLESASAAAAVGSEGEAQTESTELPAPAVIESDAKTEPVKEYQNETLPAPSTDFDTKKADSPVKARIPQKRTLPGLSNSRIPALSQIPSLKSRAKIPLAKPERKTSPPTAENVYVAESVMTPPPPQQPSEPVLAAAVATPVAIEKVEQMESASPSVDMQSPSKDAGLPKEVSPTKDLPVEDRTPSRYPWSMLTEITNRAVSQSPAAVAVKESLQSPKPMTPVKKAEGAYFSSPFRSPVLDTEISGEKSAHPTPKATALMTPRAVVSASTSPARHTPYAGFTPAPANHDEDEELAAALRIESPPKSTPHPLSSKRPTIKPVSTLGPARRRTLPKSIAQLSSSPMGFSPIKLSDVDRTVGLGISSRPPTTLKRSRNDIDDGDDELDLLSFSPAKLPDVKKFKWGE</sequence>
<accession>A0ABR1FEY0</accession>
<dbReference type="Proteomes" id="UP001498771">
    <property type="component" value="Unassembled WGS sequence"/>
</dbReference>
<feature type="region of interest" description="Disordered" evidence="4">
    <location>
        <begin position="478"/>
        <end position="515"/>
    </location>
</feature>
<gene>
    <name evidence="5" type="ORF">BZA70DRAFT_44340</name>
</gene>
<protein>
    <submittedName>
        <fullName evidence="5">Afadin and alpha-actinin-binding-domain-containing protein</fullName>
    </submittedName>
</protein>
<keyword evidence="6" id="KW-1185">Reference proteome</keyword>
<evidence type="ECO:0000313" key="6">
    <source>
        <dbReference type="Proteomes" id="UP001498771"/>
    </source>
</evidence>
<name>A0ABR1FEY0_9ASCO</name>
<feature type="coiled-coil region" evidence="3">
    <location>
        <begin position="284"/>
        <end position="311"/>
    </location>
</feature>
<evidence type="ECO:0000256" key="2">
    <source>
        <dbReference type="ARBA" id="ARBA00023054"/>
    </source>
</evidence>
<dbReference type="RefSeq" id="XP_064771335.1">
    <property type="nucleotide sequence ID" value="XM_064915122.1"/>
</dbReference>
<evidence type="ECO:0000256" key="4">
    <source>
        <dbReference type="SAM" id="MobiDB-lite"/>
    </source>
</evidence>
<dbReference type="GeneID" id="90040634"/>
<dbReference type="Pfam" id="PF11559">
    <property type="entry name" value="ADIP"/>
    <property type="match status" value="1"/>
</dbReference>
<comment type="caution">
    <text evidence="5">The sequence shown here is derived from an EMBL/GenBank/DDBJ whole genome shotgun (WGS) entry which is preliminary data.</text>
</comment>
<feature type="coiled-coil region" evidence="3">
    <location>
        <begin position="49"/>
        <end position="121"/>
    </location>
</feature>
<feature type="region of interest" description="Disordered" evidence="4">
    <location>
        <begin position="573"/>
        <end position="710"/>
    </location>
</feature>
<dbReference type="InterPro" id="IPR021622">
    <property type="entry name" value="Afadin/alpha-actinin-bd"/>
</dbReference>
<evidence type="ECO:0000256" key="3">
    <source>
        <dbReference type="SAM" id="Coils"/>
    </source>
</evidence>
<proteinExistence type="inferred from homology"/>
<keyword evidence="2 3" id="KW-0175">Coiled coil</keyword>